<keyword evidence="2" id="KW-1185">Reference proteome</keyword>
<gene>
    <name evidence="1" type="ORF">LOK49_LG05G03330</name>
</gene>
<dbReference type="EMBL" id="CM045761">
    <property type="protein sequence ID" value="KAI8015284.1"/>
    <property type="molecule type" value="Genomic_DNA"/>
</dbReference>
<evidence type="ECO:0000313" key="1">
    <source>
        <dbReference type="EMBL" id="KAI8015284.1"/>
    </source>
</evidence>
<reference evidence="1 2" key="1">
    <citation type="journal article" date="2022" name="Plant J.">
        <title>Chromosome-level genome of Camellia lanceoleosa provides a valuable resource for understanding genome evolution and self-incompatibility.</title>
        <authorList>
            <person name="Gong W."/>
            <person name="Xiao S."/>
            <person name="Wang L."/>
            <person name="Liao Z."/>
            <person name="Chang Y."/>
            <person name="Mo W."/>
            <person name="Hu G."/>
            <person name="Li W."/>
            <person name="Zhao G."/>
            <person name="Zhu H."/>
            <person name="Hu X."/>
            <person name="Ji K."/>
            <person name="Xiang X."/>
            <person name="Song Q."/>
            <person name="Yuan D."/>
            <person name="Jin S."/>
            <person name="Zhang L."/>
        </authorList>
    </citation>
    <scope>NUCLEOTIDE SEQUENCE [LARGE SCALE GENOMIC DNA]</scope>
    <source>
        <strain evidence="1">SQ_2022a</strain>
    </source>
</reference>
<comment type="caution">
    <text evidence="1">The sequence shown here is derived from an EMBL/GenBank/DDBJ whole genome shotgun (WGS) entry which is preliminary data.</text>
</comment>
<dbReference type="Proteomes" id="UP001060215">
    <property type="component" value="Chromosome 4"/>
</dbReference>
<organism evidence="1 2">
    <name type="scientific">Camellia lanceoleosa</name>
    <dbReference type="NCBI Taxonomy" id="1840588"/>
    <lineage>
        <taxon>Eukaryota</taxon>
        <taxon>Viridiplantae</taxon>
        <taxon>Streptophyta</taxon>
        <taxon>Embryophyta</taxon>
        <taxon>Tracheophyta</taxon>
        <taxon>Spermatophyta</taxon>
        <taxon>Magnoliopsida</taxon>
        <taxon>eudicotyledons</taxon>
        <taxon>Gunneridae</taxon>
        <taxon>Pentapetalae</taxon>
        <taxon>asterids</taxon>
        <taxon>Ericales</taxon>
        <taxon>Theaceae</taxon>
        <taxon>Camellia</taxon>
    </lineage>
</organism>
<sequence length="143" mass="16338">MAEKTNALPDLERTAAAANRCGSLRRRRTTKEEEKIAKLSGSPLTQEQSEPEMKNPKLSRRVSKRQDKKITVEHLEKMYQKNVSPLWMKRLMRVVQNGNLSTLDEELPSSTDEDEASLRIKDDKSAKATAKKIFRNVVNARSK</sequence>
<proteinExistence type="predicted"/>
<protein>
    <submittedName>
        <fullName evidence="1">Mechanosensitive ion channel protein 8</fullName>
    </submittedName>
</protein>
<name>A0ACC0HP79_9ERIC</name>
<accession>A0ACC0HP79</accession>
<evidence type="ECO:0000313" key="2">
    <source>
        <dbReference type="Proteomes" id="UP001060215"/>
    </source>
</evidence>